<dbReference type="RefSeq" id="WP_171468902.1">
    <property type="nucleotide sequence ID" value="NZ_CP053452.2"/>
</dbReference>
<evidence type="ECO:0008006" key="7">
    <source>
        <dbReference type="Google" id="ProtNLM"/>
    </source>
</evidence>
<evidence type="ECO:0000313" key="5">
    <source>
        <dbReference type="EMBL" id="QJW92517.1"/>
    </source>
</evidence>
<accession>A0A6M5YET1</accession>
<sequence length="621" mass="68117">MADKPAMAGPERLYAAIRYAEKHGFFILPDHTVVDGCCTCGHKDCDRPGKHPLTKNGVKDASDDLVIITNWWVETGNKANVGIATGAASKLVVLDIDVKGGGIETLALWKQEHGEMPKTPAVRTPTGGLHFYFRYADGVGSKTGIAPGIDVRGNGGQVVAPPSIHMCGGKYEWIEPLTTPLAEMPAWLLDLILKPKAKEALKVEAPVVAAANPMIMTLSIGSLDLRTSPGAGEGQRHDTLCKLVGVQLARGDREINVLEDALGWAETCEPPMEMSEVVRTVKSLATKHVSQTTITPTIPATVADDVESASLPEPPPWPMLESAARHGTRAIHALQRRRETLEGMLAAQAHNQTLALHRNAQRLLRPLLVVNPFAERLTFLDARTRTRRDHQKYLTLIRTVTLLHQHQRSVRTVEHQGKNIEFIEVTLDDIERANELAADVLGRSLDELPPQTRRLLCSLDTMVRAACETEEIDRGEFRFSRRDVRNFTGWGDTQLKLHLKRLVDLEYLLAHHDREARRHMYELLYVPSGTDRAVPGLIDVAVLRRGPTTGDGGDRSGSEPHRSGVNGDRSGDGRPTVGPRSPAGRGEEPVQKPRKPSGKPRSRVKIPKPANTLSKNGKPAS</sequence>
<gene>
    <name evidence="5" type="ORF">FTUN_0013</name>
</gene>
<dbReference type="InterPro" id="IPR015330">
    <property type="entry name" value="DNA_primase/pol_bifunc_N"/>
</dbReference>
<dbReference type="Pfam" id="PF09250">
    <property type="entry name" value="Prim-Pol"/>
    <property type="match status" value="1"/>
</dbReference>
<dbReference type="SMART" id="SM00942">
    <property type="entry name" value="PriCT_1"/>
    <property type="match status" value="1"/>
</dbReference>
<dbReference type="CDD" id="cd04859">
    <property type="entry name" value="Prim_Pol"/>
    <property type="match status" value="1"/>
</dbReference>
<dbReference type="Pfam" id="PF08708">
    <property type="entry name" value="PriCT_1"/>
    <property type="match status" value="1"/>
</dbReference>
<reference evidence="6" key="1">
    <citation type="submission" date="2020-05" db="EMBL/GenBank/DDBJ databases">
        <title>Frigoriglobus tundricola gen. nov., sp. nov., a psychrotolerant cellulolytic planctomycete of the family Gemmataceae with two divergent copies of 16S rRNA gene.</title>
        <authorList>
            <person name="Kulichevskaya I.S."/>
            <person name="Ivanova A.A."/>
            <person name="Naumoff D.G."/>
            <person name="Beletsky A.V."/>
            <person name="Rijpstra W.I.C."/>
            <person name="Sinninghe Damste J.S."/>
            <person name="Mardanov A.V."/>
            <person name="Ravin N.V."/>
            <person name="Dedysh S.N."/>
        </authorList>
    </citation>
    <scope>NUCLEOTIDE SEQUENCE [LARGE SCALE GENOMIC DNA]</scope>
    <source>
        <strain evidence="6">PL17</strain>
    </source>
</reference>
<dbReference type="KEGG" id="ftj:FTUN_0013"/>
<evidence type="ECO:0000259" key="4">
    <source>
        <dbReference type="SMART" id="SM00943"/>
    </source>
</evidence>
<evidence type="ECO:0000259" key="3">
    <source>
        <dbReference type="SMART" id="SM00942"/>
    </source>
</evidence>
<dbReference type="EMBL" id="CP053452">
    <property type="protein sequence ID" value="QJW92517.1"/>
    <property type="molecule type" value="Genomic_DNA"/>
</dbReference>
<dbReference type="Proteomes" id="UP000503447">
    <property type="component" value="Chromosome"/>
</dbReference>
<feature type="region of interest" description="Disordered" evidence="2">
    <location>
        <begin position="544"/>
        <end position="621"/>
    </location>
</feature>
<evidence type="ECO:0000256" key="1">
    <source>
        <dbReference type="ARBA" id="ARBA00022801"/>
    </source>
</evidence>
<dbReference type="GO" id="GO:0016787">
    <property type="term" value="F:hydrolase activity"/>
    <property type="evidence" value="ECO:0007669"/>
    <property type="project" value="UniProtKB-KW"/>
</dbReference>
<feature type="compositionally biased region" description="Basic and acidic residues" evidence="2">
    <location>
        <begin position="552"/>
        <end position="562"/>
    </location>
</feature>
<feature type="domain" description="DNA primase/polymerase bifunctional N-terminal" evidence="4">
    <location>
        <begin position="16"/>
        <end position="188"/>
    </location>
</feature>
<keyword evidence="6" id="KW-1185">Reference proteome</keyword>
<evidence type="ECO:0000313" key="6">
    <source>
        <dbReference type="Proteomes" id="UP000503447"/>
    </source>
</evidence>
<name>A0A6M5YET1_9BACT</name>
<dbReference type="SMART" id="SM00943">
    <property type="entry name" value="Prim-Pol"/>
    <property type="match status" value="1"/>
</dbReference>
<organism evidence="5 6">
    <name type="scientific">Frigoriglobus tundricola</name>
    <dbReference type="NCBI Taxonomy" id="2774151"/>
    <lineage>
        <taxon>Bacteria</taxon>
        <taxon>Pseudomonadati</taxon>
        <taxon>Planctomycetota</taxon>
        <taxon>Planctomycetia</taxon>
        <taxon>Gemmatales</taxon>
        <taxon>Gemmataceae</taxon>
        <taxon>Frigoriglobus</taxon>
    </lineage>
</organism>
<proteinExistence type="predicted"/>
<keyword evidence="1" id="KW-0378">Hydrolase</keyword>
<dbReference type="InterPro" id="IPR051620">
    <property type="entry name" value="ORF904-like_C"/>
</dbReference>
<dbReference type="InterPro" id="IPR014820">
    <property type="entry name" value="PriCT_1"/>
</dbReference>
<feature type="domain" description="Primase C-terminal 1" evidence="3">
    <location>
        <begin position="225"/>
        <end position="290"/>
    </location>
</feature>
<dbReference type="SUPFAM" id="SSF56747">
    <property type="entry name" value="Prim-pol domain"/>
    <property type="match status" value="1"/>
</dbReference>
<dbReference type="PANTHER" id="PTHR35372:SF2">
    <property type="entry name" value="SF3 HELICASE DOMAIN-CONTAINING PROTEIN"/>
    <property type="match status" value="1"/>
</dbReference>
<dbReference type="PANTHER" id="PTHR35372">
    <property type="entry name" value="ATP BINDING PROTEIN-RELATED"/>
    <property type="match status" value="1"/>
</dbReference>
<feature type="compositionally biased region" description="Basic residues" evidence="2">
    <location>
        <begin position="592"/>
        <end position="606"/>
    </location>
</feature>
<protein>
    <recommendedName>
        <fullName evidence="7">DNA primase/polymerase bifunctional N-terminal domain-containing protein</fullName>
    </recommendedName>
</protein>
<evidence type="ECO:0000256" key="2">
    <source>
        <dbReference type="SAM" id="MobiDB-lite"/>
    </source>
</evidence>
<dbReference type="AlphaFoldDB" id="A0A6M5YET1"/>